<gene>
    <name evidence="1" type="ORF">Bhyg_02229</name>
</gene>
<feature type="non-terminal residue" evidence="1">
    <location>
        <position position="1"/>
    </location>
</feature>
<feature type="non-terminal residue" evidence="1">
    <location>
        <position position="201"/>
    </location>
</feature>
<accession>A0A9Q0NCJ9</accession>
<name>A0A9Q0NCJ9_9DIPT</name>
<dbReference type="AlphaFoldDB" id="A0A9Q0NCJ9"/>
<organism evidence="1 2">
    <name type="scientific">Pseudolycoriella hygida</name>
    <dbReference type="NCBI Taxonomy" id="35572"/>
    <lineage>
        <taxon>Eukaryota</taxon>
        <taxon>Metazoa</taxon>
        <taxon>Ecdysozoa</taxon>
        <taxon>Arthropoda</taxon>
        <taxon>Hexapoda</taxon>
        <taxon>Insecta</taxon>
        <taxon>Pterygota</taxon>
        <taxon>Neoptera</taxon>
        <taxon>Endopterygota</taxon>
        <taxon>Diptera</taxon>
        <taxon>Nematocera</taxon>
        <taxon>Sciaroidea</taxon>
        <taxon>Sciaridae</taxon>
        <taxon>Pseudolycoriella</taxon>
    </lineage>
</organism>
<protein>
    <submittedName>
        <fullName evidence="1">Uncharacterized protein</fullName>
    </submittedName>
</protein>
<reference evidence="1" key="1">
    <citation type="submission" date="2022-07" db="EMBL/GenBank/DDBJ databases">
        <authorList>
            <person name="Trinca V."/>
            <person name="Uliana J.V.C."/>
            <person name="Torres T.T."/>
            <person name="Ward R.J."/>
            <person name="Monesi N."/>
        </authorList>
    </citation>
    <scope>NUCLEOTIDE SEQUENCE</scope>
    <source>
        <strain evidence="1">HSMRA1968</strain>
        <tissue evidence="1">Whole embryos</tissue>
    </source>
</reference>
<comment type="caution">
    <text evidence="1">The sequence shown here is derived from an EMBL/GenBank/DDBJ whole genome shotgun (WGS) entry which is preliminary data.</text>
</comment>
<keyword evidence="2" id="KW-1185">Reference proteome</keyword>
<dbReference type="Proteomes" id="UP001151699">
    <property type="component" value="Chromosome A"/>
</dbReference>
<evidence type="ECO:0000313" key="1">
    <source>
        <dbReference type="EMBL" id="KAJ6647011.1"/>
    </source>
</evidence>
<sequence length="201" mass="23462">EPQGNIDRQITQNLRDHIPEDEGFNLQNFKRETTNPVAQETKSNWKEVGSRKRNENLGSQLLRNGVFDRNKNSGLAFTPPNSPISERTYVIRCTSSSFETDDTLETDRPQKNTRKFANERTKNLFTIVNTKREENANFTKDRLIRLIDEELDRIETGGHKRIQNHDAENESDDNLVAKLKLECIRKIEDELRLIKRLTNRP</sequence>
<evidence type="ECO:0000313" key="2">
    <source>
        <dbReference type="Proteomes" id="UP001151699"/>
    </source>
</evidence>
<proteinExistence type="predicted"/>
<dbReference type="EMBL" id="WJQU01000001">
    <property type="protein sequence ID" value="KAJ6647011.1"/>
    <property type="molecule type" value="Genomic_DNA"/>
</dbReference>